<sequence>METLMSEEEVRSCLKENDLPQTTQPLLCDTEPSCANPALPQTGVAQVAAGAAAASVVTATAAVTATVAATAIPLAIGTGIIAGIWGITRLVKEILDD</sequence>
<dbReference type="EMBL" id="UPPP01000072">
    <property type="protein sequence ID" value="VBB07331.1"/>
    <property type="molecule type" value="Genomic_DNA"/>
</dbReference>
<evidence type="ECO:0000313" key="1">
    <source>
        <dbReference type="EMBL" id="VBB07331.1"/>
    </source>
</evidence>
<organism evidence="1 2">
    <name type="scientific">Lucifera butyrica</name>
    <dbReference type="NCBI Taxonomy" id="1351585"/>
    <lineage>
        <taxon>Bacteria</taxon>
        <taxon>Bacillati</taxon>
        <taxon>Bacillota</taxon>
        <taxon>Negativicutes</taxon>
        <taxon>Veillonellales</taxon>
        <taxon>Veillonellaceae</taxon>
        <taxon>Lucifera</taxon>
    </lineage>
</organism>
<dbReference type="RefSeq" id="WP_122628261.1">
    <property type="nucleotide sequence ID" value="NZ_UPPP01000072.1"/>
</dbReference>
<evidence type="ECO:0000313" key="2">
    <source>
        <dbReference type="Proteomes" id="UP000277811"/>
    </source>
</evidence>
<name>A0A498R7H5_9FIRM</name>
<proteinExistence type="predicted"/>
<gene>
    <name evidence="1" type="ORF">LUCI_2575</name>
</gene>
<dbReference type="Proteomes" id="UP000277811">
    <property type="component" value="Unassembled WGS sequence"/>
</dbReference>
<dbReference type="AlphaFoldDB" id="A0A498R7H5"/>
<accession>A0A498R7H5</accession>
<keyword evidence="2" id="KW-1185">Reference proteome</keyword>
<protein>
    <submittedName>
        <fullName evidence="1">Uncharacterized protein</fullName>
    </submittedName>
</protein>
<reference evidence="1 2" key="1">
    <citation type="submission" date="2018-06" db="EMBL/GenBank/DDBJ databases">
        <authorList>
            <person name="Strepis N."/>
        </authorList>
    </citation>
    <scope>NUCLEOTIDE SEQUENCE [LARGE SCALE GENOMIC DNA]</scope>
    <source>
        <strain evidence="1">LUCI</strain>
    </source>
</reference>